<organism evidence="1 2">
    <name type="scientific">Melastoma candidum</name>
    <dbReference type="NCBI Taxonomy" id="119954"/>
    <lineage>
        <taxon>Eukaryota</taxon>
        <taxon>Viridiplantae</taxon>
        <taxon>Streptophyta</taxon>
        <taxon>Embryophyta</taxon>
        <taxon>Tracheophyta</taxon>
        <taxon>Spermatophyta</taxon>
        <taxon>Magnoliopsida</taxon>
        <taxon>eudicotyledons</taxon>
        <taxon>Gunneridae</taxon>
        <taxon>Pentapetalae</taxon>
        <taxon>rosids</taxon>
        <taxon>malvids</taxon>
        <taxon>Myrtales</taxon>
        <taxon>Melastomataceae</taxon>
        <taxon>Melastomatoideae</taxon>
        <taxon>Melastomateae</taxon>
        <taxon>Melastoma</taxon>
    </lineage>
</organism>
<comment type="caution">
    <text evidence="1">The sequence shown here is derived from an EMBL/GenBank/DDBJ whole genome shotgun (WGS) entry which is preliminary data.</text>
</comment>
<evidence type="ECO:0000313" key="1">
    <source>
        <dbReference type="EMBL" id="KAI4384404.1"/>
    </source>
</evidence>
<accession>A0ACB9RZS3</accession>
<dbReference type="Proteomes" id="UP001057402">
    <property type="component" value="Chromosome 2"/>
</dbReference>
<keyword evidence="2" id="KW-1185">Reference proteome</keyword>
<sequence length="605" mass="68098">MACARKLGSKPDVFRHDGDTWLCSTGLPSDIAIEIGETSFHLHRFPLLSRSRLLEGLIGEQPDHDGGDGMDEMRTLRLDGIPNGAKSFLVVAKFCYGVKIELTASNVVSLRCAAEYLGMNEGYGEGNLVEETESVLTEVLGSWSDTIRALKTCEEVPSFAEELHIVSRCIASLATKVCVDPSSLNWNGISATADAGCPGEDWWYDDVSSLKLDFYKRLITEVGSRGMKVDRIAGSIMHYARKHLPLMDPQPSKQNHDLSHKTTLAEIVEFLPSEKGMFPTSFLLKLLRTSMFMQTNPSLSCNENLERRIGRQLDQALLEDLLIPNTSDSLDMLYDIDCFQRILDHFLEEGLKAKCFDIDSVEDEVRITEMSRSFTPLMTVAGLVDRYLAEVAADVNLKLSKFQTLAAIMPDYARQIEDGLYRAIDIYIKVHPWLTDSETVQLCGLMNCQKLSLEASMHAAQNERLPLRVIIQVLFFEQLRLRTSVAGWFFVSDDNRHNTNRNLMSGQPNMADSGNTEHIDAMATVDSIRDRVYELEKECSTMKQDLEKLVQTKGTWNRFFRRFAFRLKKSVDGKPGKPSDFRASESPTAPLMSSKERCDHGRVSE</sequence>
<protein>
    <submittedName>
        <fullName evidence="1">Uncharacterized protein</fullName>
    </submittedName>
</protein>
<proteinExistence type="predicted"/>
<name>A0ACB9RZS3_9MYRT</name>
<dbReference type="EMBL" id="CM042881">
    <property type="protein sequence ID" value="KAI4384404.1"/>
    <property type="molecule type" value="Genomic_DNA"/>
</dbReference>
<evidence type="ECO:0000313" key="2">
    <source>
        <dbReference type="Proteomes" id="UP001057402"/>
    </source>
</evidence>
<gene>
    <name evidence="1" type="ORF">MLD38_002568</name>
</gene>
<reference evidence="2" key="1">
    <citation type="journal article" date="2023" name="Front. Plant Sci.">
        <title>Chromosomal-level genome assembly of Melastoma candidum provides insights into trichome evolution.</title>
        <authorList>
            <person name="Zhong Y."/>
            <person name="Wu W."/>
            <person name="Sun C."/>
            <person name="Zou P."/>
            <person name="Liu Y."/>
            <person name="Dai S."/>
            <person name="Zhou R."/>
        </authorList>
    </citation>
    <scope>NUCLEOTIDE SEQUENCE [LARGE SCALE GENOMIC DNA]</scope>
</reference>